<evidence type="ECO:0000313" key="12">
    <source>
        <dbReference type="Proteomes" id="UP000321393"/>
    </source>
</evidence>
<feature type="transmembrane region" description="Helical" evidence="9">
    <location>
        <begin position="84"/>
        <end position="102"/>
    </location>
</feature>
<evidence type="ECO:0000256" key="1">
    <source>
        <dbReference type="ARBA" id="ARBA00004141"/>
    </source>
</evidence>
<feature type="transmembrane region" description="Helical" evidence="9">
    <location>
        <begin position="520"/>
        <end position="542"/>
    </location>
</feature>
<keyword evidence="4 9" id="KW-0812">Transmembrane</keyword>
<comment type="caution">
    <text evidence="11">The sequence shown here is derived from an EMBL/GenBank/DDBJ whole genome shotgun (WGS) entry which is preliminary data.</text>
</comment>
<sequence length="643" mass="72702">MEEEIGNFLKVWISTWICLSYCYGVGKRIPHGITRFLFILPVVSLFLYLPLLLHSLHLGGLTAFFIAWLANFKLLLFSAGHGPLSAPGISLGTFCAIASFPVKLKQNPLQKASEFAINGELPSKSDHNRHPQSPLSYAVKIFLVAAMVKAYNYTHILPQKLHWLFLCFHIYFLLELSLAAAASVVAFGGTVELLPLFHEPYFSTSLQDFWGRRWNLVVTGILRPAVFSPAASAASKLFGSRWGPITGVTATFVVSAVMHELMFFYMSRQWPPPTWEVSAFFVFHGGCLVGEMVVKRVWIQKWGMRPLPSIVTVPVTVGFFFWSCFWLFFPPFINSCKADVRVVEEYALFGLFGFFIGWLASFKLLLFAFGKGPLSSPAASSSLRRFLAIGSLPIEIPQDTNPSDPNPILPHTYFIKLGLLILTFVAVYFRTYLHPNLYLIAFCFLIYFLLEILIGGAAAFVKATLGVELLPYFDEPYLSASLQDFWGKRWNLMASRILRLAVYDPCRKLTIGIVGKKPSAIVAMTATFAVSGLMHELIYFYMGRVAPTWEVTCFFLLHGVSLSAEMAMKSAVGGRFRVPRIVSTGFTWWFVMTTSSWLFFPQFFRLKPEVRMFEEHAALWAFVKNVTVQLITPFKFLLQFHMK</sequence>
<keyword evidence="3" id="KW-0808">Transferase</keyword>
<comment type="similarity">
    <text evidence="2">Belongs to the wax synthase family.</text>
</comment>
<evidence type="ECO:0000256" key="8">
    <source>
        <dbReference type="ARBA" id="ARBA00023315"/>
    </source>
</evidence>
<dbReference type="Proteomes" id="UP000321393">
    <property type="component" value="Unassembled WGS sequence"/>
</dbReference>
<dbReference type="OrthoDB" id="1077582at2759"/>
<dbReference type="PANTHER" id="PTHR31595:SF46">
    <property type="entry name" value="ACYL-COA--STEROL O-ACYLTRANSFERASE 1"/>
    <property type="match status" value="1"/>
</dbReference>
<dbReference type="GO" id="GO:0008374">
    <property type="term" value="F:O-acyltransferase activity"/>
    <property type="evidence" value="ECO:0007669"/>
    <property type="project" value="InterPro"/>
</dbReference>
<evidence type="ECO:0000256" key="4">
    <source>
        <dbReference type="ARBA" id="ARBA00022692"/>
    </source>
</evidence>
<evidence type="ECO:0000259" key="10">
    <source>
        <dbReference type="Pfam" id="PF13813"/>
    </source>
</evidence>
<comment type="subcellular location">
    <subcellularLocation>
        <location evidence="1">Membrane</location>
        <topology evidence="1">Multi-pass membrane protein</topology>
    </subcellularLocation>
</comment>
<feature type="transmembrane region" description="Helical" evidence="9">
    <location>
        <begin position="245"/>
        <end position="265"/>
    </location>
</feature>
<name>A0A5A7U2E1_CUCMM</name>
<accession>A0A5A7U2E1</accession>
<evidence type="ECO:0000256" key="2">
    <source>
        <dbReference type="ARBA" id="ARBA00007282"/>
    </source>
</evidence>
<dbReference type="GO" id="GO:0016020">
    <property type="term" value="C:membrane"/>
    <property type="evidence" value="ECO:0007669"/>
    <property type="project" value="UniProtKB-SubCell"/>
</dbReference>
<feature type="transmembrane region" description="Helical" evidence="9">
    <location>
        <begin position="619"/>
        <end position="638"/>
    </location>
</feature>
<keyword evidence="6" id="KW-0443">Lipid metabolism</keyword>
<feature type="transmembrane region" description="Helical" evidence="9">
    <location>
        <begin position="580"/>
        <end position="599"/>
    </location>
</feature>
<keyword evidence="5 9" id="KW-1133">Transmembrane helix</keyword>
<dbReference type="AlphaFoldDB" id="A0A5A7U2E1"/>
<feature type="transmembrane region" description="Helical" evidence="9">
    <location>
        <begin position="437"/>
        <end position="461"/>
    </location>
</feature>
<gene>
    <name evidence="11" type="ORF">E6C27_scaffold264G001430</name>
</gene>
<feature type="transmembrane region" description="Helical" evidence="9">
    <location>
        <begin position="413"/>
        <end position="431"/>
    </location>
</feature>
<evidence type="ECO:0000256" key="9">
    <source>
        <dbReference type="SAM" id="Phobius"/>
    </source>
</evidence>
<feature type="transmembrane region" description="Helical" evidence="9">
    <location>
        <begin position="306"/>
        <end position="329"/>
    </location>
</feature>
<feature type="transmembrane region" description="Helical" evidence="9">
    <location>
        <begin position="36"/>
        <end position="53"/>
    </location>
</feature>
<evidence type="ECO:0000256" key="5">
    <source>
        <dbReference type="ARBA" id="ARBA00022989"/>
    </source>
</evidence>
<evidence type="ECO:0000313" key="11">
    <source>
        <dbReference type="EMBL" id="KAA0048417.1"/>
    </source>
</evidence>
<feature type="domain" description="Wax synthase" evidence="10">
    <location>
        <begin position="195"/>
        <end position="282"/>
    </location>
</feature>
<feature type="transmembrane region" description="Helical" evidence="9">
    <location>
        <begin position="163"/>
        <end position="194"/>
    </location>
</feature>
<protein>
    <submittedName>
        <fullName evidence="11">Acyl-CoA--sterol O-acyltransferase 1-like</fullName>
    </submittedName>
</protein>
<evidence type="ECO:0000256" key="7">
    <source>
        <dbReference type="ARBA" id="ARBA00023136"/>
    </source>
</evidence>
<organism evidence="11 12">
    <name type="scientific">Cucumis melo var. makuwa</name>
    <name type="common">Oriental melon</name>
    <dbReference type="NCBI Taxonomy" id="1194695"/>
    <lineage>
        <taxon>Eukaryota</taxon>
        <taxon>Viridiplantae</taxon>
        <taxon>Streptophyta</taxon>
        <taxon>Embryophyta</taxon>
        <taxon>Tracheophyta</taxon>
        <taxon>Spermatophyta</taxon>
        <taxon>Magnoliopsida</taxon>
        <taxon>eudicotyledons</taxon>
        <taxon>Gunneridae</taxon>
        <taxon>Pentapetalae</taxon>
        <taxon>rosids</taxon>
        <taxon>fabids</taxon>
        <taxon>Cucurbitales</taxon>
        <taxon>Cucurbitaceae</taxon>
        <taxon>Benincaseae</taxon>
        <taxon>Cucumis</taxon>
    </lineage>
</organism>
<evidence type="ECO:0000256" key="3">
    <source>
        <dbReference type="ARBA" id="ARBA00022679"/>
    </source>
</evidence>
<dbReference type="EMBL" id="SSTE01012924">
    <property type="protein sequence ID" value="KAA0048417.1"/>
    <property type="molecule type" value="Genomic_DNA"/>
</dbReference>
<dbReference type="STRING" id="1194695.A0A5A7U2E1"/>
<feature type="transmembrane region" description="Helical" evidence="9">
    <location>
        <begin position="277"/>
        <end position="294"/>
    </location>
</feature>
<feature type="transmembrane region" description="Helical" evidence="9">
    <location>
        <begin position="349"/>
        <end position="369"/>
    </location>
</feature>
<dbReference type="Pfam" id="PF13813">
    <property type="entry name" value="MBOAT_2"/>
    <property type="match status" value="2"/>
</dbReference>
<proteinExistence type="inferred from homology"/>
<reference evidence="11 12" key="1">
    <citation type="submission" date="2019-08" db="EMBL/GenBank/DDBJ databases">
        <title>Draft genome sequences of two oriental melons (Cucumis melo L. var makuwa).</title>
        <authorList>
            <person name="Kwon S.-Y."/>
        </authorList>
    </citation>
    <scope>NUCLEOTIDE SEQUENCE [LARGE SCALE GENOMIC DNA]</scope>
    <source>
        <strain evidence="12">cv. SW 3</strain>
        <tissue evidence="11">Leaf</tissue>
    </source>
</reference>
<dbReference type="PANTHER" id="PTHR31595">
    <property type="entry name" value="LONG-CHAIN-ALCOHOL O-FATTY-ACYLTRANSFERASE 3-RELATED"/>
    <property type="match status" value="1"/>
</dbReference>
<dbReference type="GO" id="GO:0006629">
    <property type="term" value="P:lipid metabolic process"/>
    <property type="evidence" value="ECO:0007669"/>
    <property type="project" value="UniProtKB-KW"/>
</dbReference>
<dbReference type="InterPro" id="IPR032805">
    <property type="entry name" value="Wax_synthase_dom"/>
</dbReference>
<keyword evidence="7 9" id="KW-0472">Membrane</keyword>
<keyword evidence="8" id="KW-0012">Acyltransferase</keyword>
<feature type="domain" description="Wax synthase" evidence="10">
    <location>
        <begin position="471"/>
        <end position="556"/>
    </location>
</feature>
<evidence type="ECO:0000256" key="6">
    <source>
        <dbReference type="ARBA" id="ARBA00023098"/>
    </source>
</evidence>
<dbReference type="InterPro" id="IPR044851">
    <property type="entry name" value="Wax_synthase"/>
</dbReference>